<comment type="subunit">
    <text evidence="6">Component of the Arp2/3 complex.</text>
</comment>
<evidence type="ECO:0000313" key="7">
    <source>
        <dbReference type="EnsemblMetazoa" id="Aqu2.1.40044_001"/>
    </source>
</evidence>
<dbReference type="Proteomes" id="UP000007879">
    <property type="component" value="Unassembled WGS sequence"/>
</dbReference>
<dbReference type="PANTHER" id="PTHR12391">
    <property type="entry name" value="ARP2/3 COMPLEX 21 KD SUBUNIT"/>
    <property type="match status" value="1"/>
</dbReference>
<dbReference type="PIRSF" id="PIRSF016315">
    <property type="entry name" value="ARP2/3_P21-Arc"/>
    <property type="match status" value="1"/>
</dbReference>
<evidence type="ECO:0000256" key="6">
    <source>
        <dbReference type="PIRNR" id="PIRNR016315"/>
    </source>
</evidence>
<evidence type="ECO:0000256" key="4">
    <source>
        <dbReference type="ARBA" id="ARBA00023203"/>
    </source>
</evidence>
<comment type="similarity">
    <text evidence="2 6">Belongs to the ARPC3 family.</text>
</comment>
<accession>A0A1X7VJE5</accession>
<dbReference type="GO" id="GO:0034314">
    <property type="term" value="P:Arp2/3 complex-mediated actin nucleation"/>
    <property type="evidence" value="ECO:0007669"/>
    <property type="project" value="UniProtKB-UniRule"/>
</dbReference>
<dbReference type="SUPFAM" id="SSF69060">
    <property type="entry name" value="Arp2/3 complex 21 kDa subunit ARPC3"/>
    <property type="match status" value="1"/>
</dbReference>
<keyword evidence="5 6" id="KW-0206">Cytoskeleton</keyword>
<protein>
    <recommendedName>
        <fullName evidence="6">Actin-related protein 2/3 complex subunit 3</fullName>
    </recommendedName>
</protein>
<dbReference type="EnsemblMetazoa" id="XM_003384013.3">
    <property type="protein sequence ID" value="XP_003384061.1"/>
    <property type="gene ID" value="LOC100637197"/>
</dbReference>
<comment type="subcellular location">
    <subcellularLocation>
        <location evidence="1 6">Cytoplasm</location>
        <location evidence="1 6">Cytoskeleton</location>
    </subcellularLocation>
</comment>
<dbReference type="GO" id="GO:0003779">
    <property type="term" value="F:actin binding"/>
    <property type="evidence" value="ECO:0007669"/>
    <property type="project" value="UniProtKB-KW"/>
</dbReference>
<dbReference type="GO" id="GO:0005885">
    <property type="term" value="C:Arp2/3 protein complex"/>
    <property type="evidence" value="ECO:0007669"/>
    <property type="project" value="UniProtKB-UniRule"/>
</dbReference>
<dbReference type="InterPro" id="IPR007204">
    <property type="entry name" value="ARPC3"/>
</dbReference>
<proteinExistence type="inferred from homology"/>
<dbReference type="OMA" id="SEIEEFH"/>
<name>A0A1X7VJE5_AMPQE</name>
<dbReference type="eggNOG" id="KOG3155">
    <property type="taxonomic scope" value="Eukaryota"/>
</dbReference>
<keyword evidence="4 6" id="KW-0009">Actin-binding</keyword>
<dbReference type="OrthoDB" id="200404at2759"/>
<reference evidence="7" key="2">
    <citation type="submission" date="2017-05" db="UniProtKB">
        <authorList>
            <consortium name="EnsemblMetazoa"/>
        </authorList>
    </citation>
    <scope>IDENTIFICATION</scope>
</reference>
<evidence type="ECO:0000256" key="2">
    <source>
        <dbReference type="ARBA" id="ARBA00010856"/>
    </source>
</evidence>
<dbReference type="EnsemblMetazoa" id="Aqu2.1.40044_001">
    <property type="protein sequence ID" value="Aqu2.1.40044_001"/>
    <property type="gene ID" value="Aqu2.1.40044"/>
</dbReference>
<dbReference type="STRING" id="400682.A0A1X7VJE5"/>
<dbReference type="InParanoid" id="A0A1X7VJE5"/>
<evidence type="ECO:0000256" key="5">
    <source>
        <dbReference type="ARBA" id="ARBA00023212"/>
    </source>
</evidence>
<evidence type="ECO:0000313" key="8">
    <source>
        <dbReference type="Proteomes" id="UP000007879"/>
    </source>
</evidence>
<dbReference type="KEGG" id="aqu:100637197"/>
<dbReference type="GO" id="GO:0030833">
    <property type="term" value="P:regulation of actin filament polymerization"/>
    <property type="evidence" value="ECO:0007669"/>
    <property type="project" value="InterPro"/>
</dbReference>
<dbReference type="InterPro" id="IPR036753">
    <property type="entry name" value="ARPC3_sf"/>
</dbReference>
<dbReference type="AlphaFoldDB" id="A0A1X7VJE5"/>
<reference evidence="8" key="1">
    <citation type="journal article" date="2010" name="Nature">
        <title>The Amphimedon queenslandica genome and the evolution of animal complexity.</title>
        <authorList>
            <person name="Srivastava M."/>
            <person name="Simakov O."/>
            <person name="Chapman J."/>
            <person name="Fahey B."/>
            <person name="Gauthier M.E."/>
            <person name="Mitros T."/>
            <person name="Richards G.S."/>
            <person name="Conaco C."/>
            <person name="Dacre M."/>
            <person name="Hellsten U."/>
            <person name="Larroux C."/>
            <person name="Putnam N.H."/>
            <person name="Stanke M."/>
            <person name="Adamska M."/>
            <person name="Darling A."/>
            <person name="Degnan S.M."/>
            <person name="Oakley T.H."/>
            <person name="Plachetzki D.C."/>
            <person name="Zhai Y."/>
            <person name="Adamski M."/>
            <person name="Calcino A."/>
            <person name="Cummins S.F."/>
            <person name="Goodstein D.M."/>
            <person name="Harris C."/>
            <person name="Jackson D.J."/>
            <person name="Leys S.P."/>
            <person name="Shu S."/>
            <person name="Woodcroft B.J."/>
            <person name="Vervoort M."/>
            <person name="Kosik K.S."/>
            <person name="Manning G."/>
            <person name="Degnan B.M."/>
            <person name="Rokhsar D.S."/>
        </authorList>
    </citation>
    <scope>NUCLEOTIDE SEQUENCE [LARGE SCALE GENOMIC DNA]</scope>
</reference>
<dbReference type="Pfam" id="PF04062">
    <property type="entry name" value="P21-Arc"/>
    <property type="match status" value="1"/>
</dbReference>
<evidence type="ECO:0000256" key="1">
    <source>
        <dbReference type="ARBA" id="ARBA00004245"/>
    </source>
</evidence>
<gene>
    <name evidence="7" type="primary">100637197</name>
</gene>
<evidence type="ECO:0000256" key="3">
    <source>
        <dbReference type="ARBA" id="ARBA00022490"/>
    </source>
</evidence>
<keyword evidence="8" id="KW-1185">Reference proteome</keyword>
<dbReference type="Gene3D" id="1.10.1760.10">
    <property type="entry name" value="Actin-related protein 2/3 complex subunit 3"/>
    <property type="match status" value="1"/>
</dbReference>
<organism evidence="7">
    <name type="scientific">Amphimedon queenslandica</name>
    <name type="common">Sponge</name>
    <dbReference type="NCBI Taxonomy" id="400682"/>
    <lineage>
        <taxon>Eukaryota</taxon>
        <taxon>Metazoa</taxon>
        <taxon>Porifera</taxon>
        <taxon>Demospongiae</taxon>
        <taxon>Heteroscleromorpha</taxon>
        <taxon>Haplosclerida</taxon>
        <taxon>Niphatidae</taxon>
        <taxon>Amphimedon</taxon>
    </lineage>
</organism>
<keyword evidence="3 6" id="KW-0963">Cytoplasm</keyword>
<sequence length="177" mass="20205">MTSYHSSFNSDDARTIGNLALLPLRTSFKGPAPKSNDDQDVIDEALYYFKSNVFFRSYEVKGTADRVMIYLTLYISECLKKLQRAPNRVEAQKSLATLAVSSFDIPGDPNFPLNSFMSKPASRAEADQMRQYFTQMRQELGQRLVEKVFGDGDKPSKWWICFTKRRFMDKSLSGPGK</sequence>
<comment type="function">
    <text evidence="6">Functions as component of the Arp2/3 complex which is involved in regulation of actin polymerization and together with an activating nucleation-promoting factor (NPF) mediates the formation of branched actin networks.</text>
</comment>